<keyword evidence="4" id="KW-1185">Reference proteome</keyword>
<comment type="caution">
    <text evidence="3">The sequence shown here is derived from an EMBL/GenBank/DDBJ whole genome shotgun (WGS) entry which is preliminary data.</text>
</comment>
<accession>A0A9Q1EJ23</accession>
<keyword evidence="2" id="KW-0472">Membrane</keyword>
<dbReference type="Proteomes" id="UP001152622">
    <property type="component" value="Chromosome 16"/>
</dbReference>
<evidence type="ECO:0000313" key="4">
    <source>
        <dbReference type="Proteomes" id="UP001152622"/>
    </source>
</evidence>
<gene>
    <name evidence="3" type="ORF">SKAU_G00343870</name>
</gene>
<dbReference type="AlphaFoldDB" id="A0A9Q1EJ23"/>
<feature type="region of interest" description="Disordered" evidence="1">
    <location>
        <begin position="1"/>
        <end position="40"/>
    </location>
</feature>
<feature type="transmembrane region" description="Helical" evidence="2">
    <location>
        <begin position="62"/>
        <end position="82"/>
    </location>
</feature>
<name>A0A9Q1EJ23_SYNKA</name>
<dbReference type="EMBL" id="JAINUF010000016">
    <property type="protein sequence ID" value="KAJ8339754.1"/>
    <property type="molecule type" value="Genomic_DNA"/>
</dbReference>
<sequence length="119" mass="12603">MDAGDTELALSPLTETGHLSGDRRTQWPAGPRCPPRSPPILSRCHGNVSSAAQRRWGGVLGYPYGIGALLCGTAVVVTALSLNMTSAGAGLSPFSALRNELNTEAPFWLRDPSCQNNRI</sequence>
<keyword evidence="2" id="KW-0812">Transmembrane</keyword>
<protein>
    <submittedName>
        <fullName evidence="3">Uncharacterized protein</fullName>
    </submittedName>
</protein>
<evidence type="ECO:0000313" key="3">
    <source>
        <dbReference type="EMBL" id="KAJ8339754.1"/>
    </source>
</evidence>
<organism evidence="3 4">
    <name type="scientific">Synaphobranchus kaupii</name>
    <name type="common">Kaup's arrowtooth eel</name>
    <dbReference type="NCBI Taxonomy" id="118154"/>
    <lineage>
        <taxon>Eukaryota</taxon>
        <taxon>Metazoa</taxon>
        <taxon>Chordata</taxon>
        <taxon>Craniata</taxon>
        <taxon>Vertebrata</taxon>
        <taxon>Euteleostomi</taxon>
        <taxon>Actinopterygii</taxon>
        <taxon>Neopterygii</taxon>
        <taxon>Teleostei</taxon>
        <taxon>Anguilliformes</taxon>
        <taxon>Synaphobranchidae</taxon>
        <taxon>Synaphobranchus</taxon>
    </lineage>
</organism>
<evidence type="ECO:0000256" key="1">
    <source>
        <dbReference type="SAM" id="MobiDB-lite"/>
    </source>
</evidence>
<keyword evidence="2" id="KW-1133">Transmembrane helix</keyword>
<reference evidence="3" key="1">
    <citation type="journal article" date="2023" name="Science">
        <title>Genome structures resolve the early diversification of teleost fishes.</title>
        <authorList>
            <person name="Parey E."/>
            <person name="Louis A."/>
            <person name="Montfort J."/>
            <person name="Bouchez O."/>
            <person name="Roques C."/>
            <person name="Iampietro C."/>
            <person name="Lluch J."/>
            <person name="Castinel A."/>
            <person name="Donnadieu C."/>
            <person name="Desvignes T."/>
            <person name="Floi Bucao C."/>
            <person name="Jouanno E."/>
            <person name="Wen M."/>
            <person name="Mejri S."/>
            <person name="Dirks R."/>
            <person name="Jansen H."/>
            <person name="Henkel C."/>
            <person name="Chen W.J."/>
            <person name="Zahm M."/>
            <person name="Cabau C."/>
            <person name="Klopp C."/>
            <person name="Thompson A.W."/>
            <person name="Robinson-Rechavi M."/>
            <person name="Braasch I."/>
            <person name="Lecointre G."/>
            <person name="Bobe J."/>
            <person name="Postlethwait J.H."/>
            <person name="Berthelot C."/>
            <person name="Roest Crollius H."/>
            <person name="Guiguen Y."/>
        </authorList>
    </citation>
    <scope>NUCLEOTIDE SEQUENCE</scope>
    <source>
        <strain evidence="3">WJC10195</strain>
    </source>
</reference>
<proteinExistence type="predicted"/>
<evidence type="ECO:0000256" key="2">
    <source>
        <dbReference type="SAM" id="Phobius"/>
    </source>
</evidence>